<dbReference type="AlphaFoldDB" id="A0ABD2MJC7"/>
<evidence type="ECO:0000259" key="4">
    <source>
        <dbReference type="PROSITE" id="PS50835"/>
    </source>
</evidence>
<reference evidence="6 7" key="1">
    <citation type="journal article" date="2021" name="BMC Biol.">
        <title>Horizontally acquired antibacterial genes associated with adaptive radiation of ladybird beetles.</title>
        <authorList>
            <person name="Li H.S."/>
            <person name="Tang X.F."/>
            <person name="Huang Y.H."/>
            <person name="Xu Z.Y."/>
            <person name="Chen M.L."/>
            <person name="Du X.Y."/>
            <person name="Qiu B.Y."/>
            <person name="Chen P.T."/>
            <person name="Zhang W."/>
            <person name="Slipinski A."/>
            <person name="Escalona H.E."/>
            <person name="Waterhouse R.M."/>
            <person name="Zwick A."/>
            <person name="Pang H."/>
        </authorList>
    </citation>
    <scope>NUCLEOTIDE SEQUENCE [LARGE SCALE GENOMIC DNA]</scope>
    <source>
        <strain evidence="6">SYSU2018</strain>
    </source>
</reference>
<sequence length="236" mass="26687">MSSSEGDAPSFSHPYVKEEHLYGYLNGYKNLSCKVEAEPKARFEWLSSPTKVRKTGNVTEFPNESILQLKLEESTFGKYKCKATNRWGKAERVIILEKGVKPEPPQFLELRGANSDLLDLGIKGPDMKKLNVSDNMKPIGYNVMYKPYKQGESQWDNKYFTVSEDNSYVLQHLQHNTEYEIKAAAKNVAGMSEYSDVSIFKTLTAESDTGFKTSSNSFQICTATVIIIVILTIQRL</sequence>
<feature type="domain" description="Ig-like" evidence="4">
    <location>
        <begin position="9"/>
        <end position="101"/>
    </location>
</feature>
<dbReference type="Pfam" id="PF07679">
    <property type="entry name" value="I-set"/>
    <property type="match status" value="1"/>
</dbReference>
<proteinExistence type="predicted"/>
<dbReference type="SUPFAM" id="SSF49265">
    <property type="entry name" value="Fibronectin type III"/>
    <property type="match status" value="1"/>
</dbReference>
<keyword evidence="3" id="KW-0393">Immunoglobulin domain</keyword>
<dbReference type="GO" id="GO:0009653">
    <property type="term" value="P:anatomical structure morphogenesis"/>
    <property type="evidence" value="ECO:0007669"/>
    <property type="project" value="UniProtKB-ARBA"/>
</dbReference>
<dbReference type="PANTHER" id="PTHR45080:SF8">
    <property type="entry name" value="IG-LIKE DOMAIN-CONTAINING PROTEIN"/>
    <property type="match status" value="1"/>
</dbReference>
<dbReference type="CDD" id="cd00063">
    <property type="entry name" value="FN3"/>
    <property type="match status" value="1"/>
</dbReference>
<dbReference type="Gene3D" id="2.60.40.10">
    <property type="entry name" value="Immunoglobulins"/>
    <property type="match status" value="2"/>
</dbReference>
<dbReference type="InterPro" id="IPR013098">
    <property type="entry name" value="Ig_I-set"/>
</dbReference>
<evidence type="ECO:0000313" key="6">
    <source>
        <dbReference type="EMBL" id="KAL3266322.1"/>
    </source>
</evidence>
<dbReference type="PANTHER" id="PTHR45080">
    <property type="entry name" value="CONTACTIN 5"/>
    <property type="match status" value="1"/>
</dbReference>
<dbReference type="EMBL" id="JABFTP020000001">
    <property type="protein sequence ID" value="KAL3266322.1"/>
    <property type="molecule type" value="Genomic_DNA"/>
</dbReference>
<dbReference type="PROSITE" id="PS50835">
    <property type="entry name" value="IG_LIKE"/>
    <property type="match status" value="1"/>
</dbReference>
<dbReference type="GO" id="GO:0030154">
    <property type="term" value="P:cell differentiation"/>
    <property type="evidence" value="ECO:0007669"/>
    <property type="project" value="UniProtKB-ARBA"/>
</dbReference>
<dbReference type="InterPro" id="IPR013783">
    <property type="entry name" value="Ig-like_fold"/>
</dbReference>
<evidence type="ECO:0000256" key="1">
    <source>
        <dbReference type="ARBA" id="ARBA00022729"/>
    </source>
</evidence>
<evidence type="ECO:0000256" key="2">
    <source>
        <dbReference type="ARBA" id="ARBA00023157"/>
    </source>
</evidence>
<dbReference type="InterPro" id="IPR007110">
    <property type="entry name" value="Ig-like_dom"/>
</dbReference>
<dbReference type="Pfam" id="PF00041">
    <property type="entry name" value="fn3"/>
    <property type="match status" value="1"/>
</dbReference>
<keyword evidence="2" id="KW-1015">Disulfide bond</keyword>
<dbReference type="SUPFAM" id="SSF48726">
    <property type="entry name" value="Immunoglobulin"/>
    <property type="match status" value="1"/>
</dbReference>
<evidence type="ECO:0000259" key="5">
    <source>
        <dbReference type="PROSITE" id="PS50853"/>
    </source>
</evidence>
<organism evidence="6 7">
    <name type="scientific">Cryptolaemus montrouzieri</name>
    <dbReference type="NCBI Taxonomy" id="559131"/>
    <lineage>
        <taxon>Eukaryota</taxon>
        <taxon>Metazoa</taxon>
        <taxon>Ecdysozoa</taxon>
        <taxon>Arthropoda</taxon>
        <taxon>Hexapoda</taxon>
        <taxon>Insecta</taxon>
        <taxon>Pterygota</taxon>
        <taxon>Neoptera</taxon>
        <taxon>Endopterygota</taxon>
        <taxon>Coleoptera</taxon>
        <taxon>Polyphaga</taxon>
        <taxon>Cucujiformia</taxon>
        <taxon>Coccinelloidea</taxon>
        <taxon>Coccinellidae</taxon>
        <taxon>Scymninae</taxon>
        <taxon>Scymnini</taxon>
        <taxon>Cryptolaemus</taxon>
    </lineage>
</organism>
<evidence type="ECO:0000313" key="7">
    <source>
        <dbReference type="Proteomes" id="UP001516400"/>
    </source>
</evidence>
<keyword evidence="1" id="KW-0732">Signal</keyword>
<name>A0ABD2MJC7_9CUCU</name>
<accession>A0ABD2MJC7</accession>
<dbReference type="Proteomes" id="UP001516400">
    <property type="component" value="Unassembled WGS sequence"/>
</dbReference>
<evidence type="ECO:0000256" key="3">
    <source>
        <dbReference type="ARBA" id="ARBA00023319"/>
    </source>
</evidence>
<dbReference type="InterPro" id="IPR003961">
    <property type="entry name" value="FN3_dom"/>
</dbReference>
<dbReference type="PROSITE" id="PS50853">
    <property type="entry name" value="FN3"/>
    <property type="match status" value="1"/>
</dbReference>
<dbReference type="SMART" id="SM00060">
    <property type="entry name" value="FN3"/>
    <property type="match status" value="1"/>
</dbReference>
<dbReference type="InterPro" id="IPR036179">
    <property type="entry name" value="Ig-like_dom_sf"/>
</dbReference>
<comment type="caution">
    <text evidence="6">The sequence shown here is derived from an EMBL/GenBank/DDBJ whole genome shotgun (WGS) entry which is preliminary data.</text>
</comment>
<protein>
    <submittedName>
        <fullName evidence="6">Uncharacterized protein</fullName>
    </submittedName>
</protein>
<keyword evidence="7" id="KW-1185">Reference proteome</keyword>
<gene>
    <name evidence="6" type="ORF">HHI36_010500</name>
</gene>
<feature type="domain" description="Fibronectin type-III" evidence="5">
    <location>
        <begin position="104"/>
        <end position="207"/>
    </location>
</feature>
<dbReference type="InterPro" id="IPR050958">
    <property type="entry name" value="Cell_Adh-Cytoskel_Orgn"/>
</dbReference>
<dbReference type="InterPro" id="IPR036116">
    <property type="entry name" value="FN3_sf"/>
</dbReference>